<dbReference type="GO" id="GO:0004300">
    <property type="term" value="F:enoyl-CoA hydratase activity"/>
    <property type="evidence" value="ECO:0007669"/>
    <property type="project" value="UniProtKB-EC"/>
</dbReference>
<dbReference type="CDD" id="cd06558">
    <property type="entry name" value="crotonase-like"/>
    <property type="match status" value="1"/>
</dbReference>
<evidence type="ECO:0000256" key="2">
    <source>
        <dbReference type="ARBA" id="ARBA00023239"/>
    </source>
</evidence>
<dbReference type="SUPFAM" id="SSF52096">
    <property type="entry name" value="ClpP/crotonase"/>
    <property type="match status" value="1"/>
</dbReference>
<organism evidence="3 4">
    <name type="scientific">Planktomarina temperata RCA23</name>
    <dbReference type="NCBI Taxonomy" id="666509"/>
    <lineage>
        <taxon>Bacteria</taxon>
        <taxon>Pseudomonadati</taxon>
        <taxon>Pseudomonadota</taxon>
        <taxon>Alphaproteobacteria</taxon>
        <taxon>Rhodobacterales</taxon>
        <taxon>Paracoccaceae</taxon>
        <taxon>Planktomarina</taxon>
    </lineage>
</organism>
<keyword evidence="4" id="KW-1185">Reference proteome</keyword>
<keyword evidence="2 3" id="KW-0456">Lyase</keyword>
<reference evidence="3 4" key="1">
    <citation type="journal article" date="2014" name="ISME J.">
        <title>Adaptation of an abundant Roseobacter RCA organism to pelagic systems revealed by genomic and transcriptomic analyses.</title>
        <authorList>
            <person name="Voget S."/>
            <person name="Wemheuer B."/>
            <person name="Brinkhoff T."/>
            <person name="Vollmers J."/>
            <person name="Dietrich S."/>
            <person name="Giebel H.A."/>
            <person name="Beardsley C."/>
            <person name="Sardemann C."/>
            <person name="Bakenhus I."/>
            <person name="Billerbeck S."/>
            <person name="Daniel R."/>
            <person name="Simon M."/>
        </authorList>
    </citation>
    <scope>NUCLEOTIDE SEQUENCE [LARGE SCALE GENOMIC DNA]</scope>
    <source>
        <strain evidence="3 4">RCA23</strain>
    </source>
</reference>
<sequence>MTSSYDTLLISRPANHVVQITLNRPDFANAFNTQMALDLVDIFESLSMDPSETRAIILTGSGTRAFCAGGDLKERYGMSNAAWSKQHLIYERMARAVITCPIPVIGAINGAAYGGGCELAAAVDFAYVARGARFAQTEVKIGIIPGAGGTQTLARAIGERRAKELIFTGEVFTAEQALDWGLANAIYPIEELLPAALQTAETIAANAPIAVRQAKLAIGRGGGMGVSDGLAMEIEAYNRTIPTEDRREGVAAFNEKRPPVFRGE</sequence>
<evidence type="ECO:0000256" key="1">
    <source>
        <dbReference type="ARBA" id="ARBA00005254"/>
    </source>
</evidence>
<gene>
    <name evidence="3" type="ORF">RCA23_c29130</name>
</gene>
<dbReference type="FunFam" id="1.10.12.10:FF:000001">
    <property type="entry name" value="Probable enoyl-CoA hydratase, mitochondrial"/>
    <property type="match status" value="1"/>
</dbReference>
<dbReference type="EMBL" id="CP003984">
    <property type="protein sequence ID" value="AII88413.1"/>
    <property type="molecule type" value="Genomic_DNA"/>
</dbReference>
<dbReference type="PANTHER" id="PTHR11941:SF54">
    <property type="entry name" value="ENOYL-COA HYDRATASE, MITOCHONDRIAL"/>
    <property type="match status" value="1"/>
</dbReference>
<protein>
    <submittedName>
        <fullName evidence="3">Enoyl-CoA hydratase</fullName>
        <ecNumber evidence="3">4.2.1.17</ecNumber>
    </submittedName>
</protein>
<dbReference type="EC" id="4.2.1.17" evidence="3"/>
<evidence type="ECO:0000313" key="4">
    <source>
        <dbReference type="Proteomes" id="UP000028680"/>
    </source>
</evidence>
<accession>A0AAN0RLJ6</accession>
<dbReference type="KEGG" id="ptp:RCA23_c29130"/>
<name>A0AAN0RLJ6_9RHOB</name>
<dbReference type="AlphaFoldDB" id="A0AAN0RLJ6"/>
<dbReference type="Pfam" id="PF00378">
    <property type="entry name" value="ECH_1"/>
    <property type="match status" value="1"/>
</dbReference>
<proteinExistence type="inferred from homology"/>
<dbReference type="Gene3D" id="3.90.226.10">
    <property type="entry name" value="2-enoyl-CoA Hydratase, Chain A, domain 1"/>
    <property type="match status" value="1"/>
</dbReference>
<dbReference type="GO" id="GO:0006635">
    <property type="term" value="P:fatty acid beta-oxidation"/>
    <property type="evidence" value="ECO:0007669"/>
    <property type="project" value="TreeGrafter"/>
</dbReference>
<dbReference type="InterPro" id="IPR001753">
    <property type="entry name" value="Enoyl-CoA_hydra/iso"/>
</dbReference>
<dbReference type="Gene3D" id="1.10.12.10">
    <property type="entry name" value="Lyase 2-enoyl-coa Hydratase, Chain A, domain 2"/>
    <property type="match status" value="1"/>
</dbReference>
<dbReference type="RefSeq" id="WP_044051640.1">
    <property type="nucleotide sequence ID" value="NZ_CP003984.1"/>
</dbReference>
<dbReference type="InterPro" id="IPR014748">
    <property type="entry name" value="Enoyl-CoA_hydra_C"/>
</dbReference>
<evidence type="ECO:0000313" key="3">
    <source>
        <dbReference type="EMBL" id="AII88413.1"/>
    </source>
</evidence>
<dbReference type="PANTHER" id="PTHR11941">
    <property type="entry name" value="ENOYL-COA HYDRATASE-RELATED"/>
    <property type="match status" value="1"/>
</dbReference>
<dbReference type="Proteomes" id="UP000028680">
    <property type="component" value="Chromosome"/>
</dbReference>
<dbReference type="FunFam" id="3.90.226.10:FF:000009">
    <property type="entry name" value="Carnitinyl-CoA dehydratase"/>
    <property type="match status" value="1"/>
</dbReference>
<dbReference type="InterPro" id="IPR029045">
    <property type="entry name" value="ClpP/crotonase-like_dom_sf"/>
</dbReference>
<comment type="similarity">
    <text evidence="1">Belongs to the enoyl-CoA hydratase/isomerase family.</text>
</comment>